<evidence type="ECO:0000313" key="2">
    <source>
        <dbReference type="Proteomes" id="UP000220397"/>
    </source>
</evidence>
<gene>
    <name evidence="1" type="ORF">CN398_09665</name>
</gene>
<dbReference type="EMBL" id="NTUS01000026">
    <property type="protein sequence ID" value="PFB07987.1"/>
    <property type="molecule type" value="Genomic_DNA"/>
</dbReference>
<proteinExistence type="predicted"/>
<dbReference type="Proteomes" id="UP000220397">
    <property type="component" value="Unassembled WGS sequence"/>
</dbReference>
<protein>
    <submittedName>
        <fullName evidence="1">Uncharacterized protein</fullName>
    </submittedName>
</protein>
<organism evidence="1 2">
    <name type="scientific">Bacillus thuringiensis</name>
    <dbReference type="NCBI Taxonomy" id="1428"/>
    <lineage>
        <taxon>Bacteria</taxon>
        <taxon>Bacillati</taxon>
        <taxon>Bacillota</taxon>
        <taxon>Bacilli</taxon>
        <taxon>Bacillales</taxon>
        <taxon>Bacillaceae</taxon>
        <taxon>Bacillus</taxon>
        <taxon>Bacillus cereus group</taxon>
    </lineage>
</organism>
<name>A0A9X6Z4X5_BACTU</name>
<dbReference type="RefSeq" id="WP_098368842.1">
    <property type="nucleotide sequence ID" value="NZ_JARSYC010000018.1"/>
</dbReference>
<evidence type="ECO:0000313" key="1">
    <source>
        <dbReference type="EMBL" id="PFB07987.1"/>
    </source>
</evidence>
<sequence length="133" mass="16225">MLKIYNDNIPKKSLFLFLEKAKKLFGLSSIHMFFLPCNYTELHVKEIIEVSKSREIHIQYMLQTNEDDFVFKNTIVFTSFEWNRDTQLKLLKYLYMSKMWNLKKYVSDRDVNSIVRYAYQHYFHQEENMQLSA</sequence>
<accession>A0A9X6Z4X5</accession>
<dbReference type="AlphaFoldDB" id="A0A9X6Z4X5"/>
<reference evidence="1 2" key="1">
    <citation type="submission" date="2017-09" db="EMBL/GenBank/DDBJ databases">
        <title>Large-scale bioinformatics analysis of Bacillus genomes uncovers conserved roles of natural products in bacterial physiology.</title>
        <authorList>
            <consortium name="Agbiome Team Llc"/>
            <person name="Bleich R.M."/>
            <person name="Kirk G.J."/>
            <person name="Santa Maria K.C."/>
            <person name="Allen S.E."/>
            <person name="Farag S."/>
            <person name="Shank E.A."/>
            <person name="Bowers A."/>
        </authorList>
    </citation>
    <scope>NUCLEOTIDE SEQUENCE [LARGE SCALE GENOMIC DNA]</scope>
    <source>
        <strain evidence="1 2">AFS015413</strain>
    </source>
</reference>
<comment type="caution">
    <text evidence="1">The sequence shown here is derived from an EMBL/GenBank/DDBJ whole genome shotgun (WGS) entry which is preliminary data.</text>
</comment>